<dbReference type="InterPro" id="IPR007696">
    <property type="entry name" value="DNA_mismatch_repair_MutS_core"/>
</dbReference>
<dbReference type="PANTHER" id="PTHR11361">
    <property type="entry name" value="DNA MISMATCH REPAIR PROTEIN MUTS FAMILY MEMBER"/>
    <property type="match status" value="1"/>
</dbReference>
<gene>
    <name evidence="8" type="primary">LOC117648067</name>
</gene>
<protein>
    <submittedName>
        <fullName evidence="8">MutS protein homolog 5-like</fullName>
    </submittedName>
</protein>
<dbReference type="InterPro" id="IPR017261">
    <property type="entry name" value="DNA_mismatch_repair_MutS/MSH"/>
</dbReference>
<dbReference type="GO" id="GO:0051026">
    <property type="term" value="P:chiasma assembly"/>
    <property type="evidence" value="ECO:0007669"/>
    <property type="project" value="TreeGrafter"/>
</dbReference>
<dbReference type="KEGG" id="tpal:117648067"/>
<dbReference type="InParanoid" id="A0A6P8Z761"/>
<dbReference type="GO" id="GO:0140664">
    <property type="term" value="F:ATP-dependent DNA damage sensor activity"/>
    <property type="evidence" value="ECO:0007669"/>
    <property type="project" value="InterPro"/>
</dbReference>
<feature type="domain" description="DNA mismatch repair proteins mutS family" evidence="6">
    <location>
        <begin position="715"/>
        <end position="731"/>
    </location>
</feature>
<dbReference type="OrthoDB" id="29596at2759"/>
<dbReference type="InterPro" id="IPR000432">
    <property type="entry name" value="DNA_mismatch_repair_MutS_C"/>
</dbReference>
<dbReference type="InterPro" id="IPR036187">
    <property type="entry name" value="DNA_mismatch_repair_MutS_sf"/>
</dbReference>
<accession>A0A6P8Z761</accession>
<dbReference type="PROSITE" id="PS00486">
    <property type="entry name" value="DNA_MISMATCH_REPAIR_2"/>
    <property type="match status" value="1"/>
</dbReference>
<dbReference type="SMART" id="SM00534">
    <property type="entry name" value="MUTSac"/>
    <property type="match status" value="1"/>
</dbReference>
<dbReference type="RefSeq" id="XP_034246125.1">
    <property type="nucleotide sequence ID" value="XM_034390234.1"/>
</dbReference>
<dbReference type="PANTHER" id="PTHR11361:SF20">
    <property type="entry name" value="MUTS PROTEIN HOMOLOG 5"/>
    <property type="match status" value="1"/>
</dbReference>
<evidence type="ECO:0000256" key="3">
    <source>
        <dbReference type="ARBA" id="ARBA00022840"/>
    </source>
</evidence>
<sequence>MSDSSLSSSRNSYTDADSSPSPAGAGLAGLAGTPRTGTSATAATSSSESGGTWRMSDRVDSDGESSSSGAVGHPNGDDGEDDPETSDTDCTDRDEVILSVFWKNGKLGGASYSLQNPVVYLLNDIADDFHLGFKVLQSLFLQVQPTQVLTCKTMPHRFILLLNNLLIGEMESSDETLHGNFHVLPDAEFRNNNSLRQVFNLKLPGEPEDLPEEEHKQFIRSLIDTSQDSMINALARLLKYLTNNLAWLCLSHAQSPILGLRNLCIEQQVWINSETYHALQIFTHTAHPSLFKWTPDAHKEGFSIFGLLNRCNSKLGSKFLRGTMLQPTTNIQELTKRHEVIRFCMDPAHEDVVKKMQECIRQVQSISGMLPRLFAAQATIAQWKSLRKTNHNILRIREICSRFSNTVPFFEKARSVISDDLYRVGHLMDQIIDFQTSEQTKQFCVLPGVDNDLDKMKHTYANLSDMMMELSPMELQDLPDYIPECSVTFLPEIGFLLSIAEWKNDLSVEEMHLPGFKYKFTANNTIYYKSPRCRELDSSLGDIFLRISELELRIMLRLVQYIQQRIDSLLDSMSYVGELDCLIALASVAREYGYVKPTMTTGHEILIEKGRHPLQECYVSNYVPNNTSSNSEHGLVKILTGPNASGKSVYLKQVAVIAYLAHTGSFVPARKAVIGVLDQIHTRIQTTESAASQLSAFVIDLRQMNTAVCMSTKSSLLVIDEFGKGTSEVDGLSLLAAFLNHLTRRGPSNCPHVILSTHFHRLIDLIEVSPLVKAQVLEHIVSDGELVYLYQLKSGQIKSSLAIEVAKANGIPDQQINRAQEVLNALKGGLPIKPISSHKKMHLSKTEETCVQDFSEMTITSDQNIDDIRKTISNLK</sequence>
<evidence type="ECO:0000256" key="5">
    <source>
        <dbReference type="SAM" id="MobiDB-lite"/>
    </source>
</evidence>
<organism evidence="8">
    <name type="scientific">Thrips palmi</name>
    <name type="common">Melon thrips</name>
    <dbReference type="NCBI Taxonomy" id="161013"/>
    <lineage>
        <taxon>Eukaryota</taxon>
        <taxon>Metazoa</taxon>
        <taxon>Ecdysozoa</taxon>
        <taxon>Arthropoda</taxon>
        <taxon>Hexapoda</taxon>
        <taxon>Insecta</taxon>
        <taxon>Pterygota</taxon>
        <taxon>Neoptera</taxon>
        <taxon>Paraneoptera</taxon>
        <taxon>Thysanoptera</taxon>
        <taxon>Terebrantia</taxon>
        <taxon>Thripoidea</taxon>
        <taxon>Thripidae</taxon>
        <taxon>Thrips</taxon>
    </lineage>
</organism>
<proteinExistence type="inferred from homology"/>
<reference evidence="8" key="1">
    <citation type="submission" date="2025-08" db="UniProtKB">
        <authorList>
            <consortium name="RefSeq"/>
        </authorList>
    </citation>
    <scope>IDENTIFICATION</scope>
    <source>
        <tissue evidence="8">Total insect</tissue>
    </source>
</reference>
<dbReference type="GO" id="GO:0005524">
    <property type="term" value="F:ATP binding"/>
    <property type="evidence" value="ECO:0007669"/>
    <property type="project" value="UniProtKB-KW"/>
</dbReference>
<evidence type="ECO:0000259" key="6">
    <source>
        <dbReference type="PROSITE" id="PS00486"/>
    </source>
</evidence>
<feature type="region of interest" description="Disordered" evidence="5">
    <location>
        <begin position="1"/>
        <end position="90"/>
    </location>
</feature>
<evidence type="ECO:0000256" key="2">
    <source>
        <dbReference type="ARBA" id="ARBA00022741"/>
    </source>
</evidence>
<dbReference type="SUPFAM" id="SSF52540">
    <property type="entry name" value="P-loop containing nucleoside triphosphate hydrolases"/>
    <property type="match status" value="1"/>
</dbReference>
<dbReference type="PIRSF" id="PIRSF037677">
    <property type="entry name" value="DNA_mis_repair_Msh6"/>
    <property type="match status" value="1"/>
</dbReference>
<dbReference type="Pfam" id="PF00488">
    <property type="entry name" value="MutS_V"/>
    <property type="match status" value="1"/>
</dbReference>
<dbReference type="Pfam" id="PF05192">
    <property type="entry name" value="MutS_III"/>
    <property type="match status" value="1"/>
</dbReference>
<keyword evidence="3" id="KW-0067">ATP-binding</keyword>
<keyword evidence="4" id="KW-0238">DNA-binding</keyword>
<dbReference type="InterPro" id="IPR045076">
    <property type="entry name" value="MutS"/>
</dbReference>
<dbReference type="SUPFAM" id="SSF48334">
    <property type="entry name" value="DNA repair protein MutS, domain III"/>
    <property type="match status" value="1"/>
</dbReference>
<name>A0A6P8Z761_THRPL</name>
<comment type="similarity">
    <text evidence="1">Belongs to the DNA mismatch repair MutS family.</text>
</comment>
<evidence type="ECO:0000256" key="1">
    <source>
        <dbReference type="ARBA" id="ARBA00006271"/>
    </source>
</evidence>
<dbReference type="GeneID" id="117648067"/>
<dbReference type="GO" id="GO:0030983">
    <property type="term" value="F:mismatched DNA binding"/>
    <property type="evidence" value="ECO:0007669"/>
    <property type="project" value="InterPro"/>
</dbReference>
<dbReference type="InterPro" id="IPR027417">
    <property type="entry name" value="P-loop_NTPase"/>
</dbReference>
<dbReference type="Gene3D" id="3.40.50.300">
    <property type="entry name" value="P-loop containing nucleotide triphosphate hydrolases"/>
    <property type="match status" value="1"/>
</dbReference>
<keyword evidence="7" id="KW-1185">Reference proteome</keyword>
<evidence type="ECO:0000313" key="7">
    <source>
        <dbReference type="Proteomes" id="UP000515158"/>
    </source>
</evidence>
<feature type="compositionally biased region" description="Acidic residues" evidence="5">
    <location>
        <begin position="77"/>
        <end position="89"/>
    </location>
</feature>
<dbReference type="GO" id="GO:0005634">
    <property type="term" value="C:nucleus"/>
    <property type="evidence" value="ECO:0007669"/>
    <property type="project" value="TreeGrafter"/>
</dbReference>
<dbReference type="Proteomes" id="UP000515158">
    <property type="component" value="Unplaced"/>
</dbReference>
<dbReference type="GO" id="GO:0006298">
    <property type="term" value="P:mismatch repair"/>
    <property type="evidence" value="ECO:0007669"/>
    <property type="project" value="InterPro"/>
</dbReference>
<keyword evidence="2" id="KW-0547">Nucleotide-binding</keyword>
<dbReference type="SMART" id="SM00533">
    <property type="entry name" value="MUTSd"/>
    <property type="match status" value="1"/>
</dbReference>
<feature type="compositionally biased region" description="Low complexity" evidence="5">
    <location>
        <begin position="1"/>
        <end position="52"/>
    </location>
</feature>
<dbReference type="AlphaFoldDB" id="A0A6P8Z761"/>
<evidence type="ECO:0000256" key="4">
    <source>
        <dbReference type="ARBA" id="ARBA00023125"/>
    </source>
</evidence>
<evidence type="ECO:0000313" key="8">
    <source>
        <dbReference type="RefSeq" id="XP_034246125.1"/>
    </source>
</evidence>
<dbReference type="Gene3D" id="1.10.1420.10">
    <property type="match status" value="1"/>
</dbReference>